<dbReference type="CDD" id="cd16429">
    <property type="entry name" value="VirB10"/>
    <property type="match status" value="1"/>
</dbReference>
<dbReference type="GO" id="GO:0016020">
    <property type="term" value="C:membrane"/>
    <property type="evidence" value="ECO:0007669"/>
    <property type="project" value="UniProtKB-SubCell"/>
</dbReference>
<name>G3CAA0_MORMO</name>
<gene>
    <name evidence="8" type="primary">pilX10</name>
    <name evidence="8" type="ORF">R485_37</name>
</gene>
<dbReference type="Gene3D" id="2.40.128.260">
    <property type="entry name" value="Type IV secretion system, VirB10/TraB/TrbI"/>
    <property type="match status" value="2"/>
</dbReference>
<dbReference type="InterPro" id="IPR005498">
    <property type="entry name" value="T4SS_VirB10/TraB/TrbI"/>
</dbReference>
<dbReference type="RefSeq" id="WP_014106754.1">
    <property type="nucleotide sequence ID" value="NC_016036.1"/>
</dbReference>
<dbReference type="Pfam" id="PF03743">
    <property type="entry name" value="TrbI"/>
    <property type="match status" value="1"/>
</dbReference>
<evidence type="ECO:0000256" key="7">
    <source>
        <dbReference type="SAM" id="Phobius"/>
    </source>
</evidence>
<evidence type="ECO:0000313" key="8">
    <source>
        <dbReference type="EMBL" id="CCC86538.1"/>
    </source>
</evidence>
<reference evidence="8" key="1">
    <citation type="thesis" date="2009" institute="University of Copenhagen">
        <title>Genetic Characterizations of IncX-plasmids of the Enterobacteriaceae.</title>
        <authorList>
            <person name="Norman A."/>
        </authorList>
    </citation>
    <scope>NUCLEOTIDE SEQUENCE</scope>
    <source>
        <strain evidence="8">M203</strain>
        <plasmid evidence="8">R485</plasmid>
    </source>
</reference>
<evidence type="ECO:0000256" key="3">
    <source>
        <dbReference type="ARBA" id="ARBA00022692"/>
    </source>
</evidence>
<protein>
    <submittedName>
        <fullName evidence="8">PilX10 protein, T4SS VirB10/TrbI component</fullName>
    </submittedName>
</protein>
<keyword evidence="4 7" id="KW-1133">Transmembrane helix</keyword>
<proteinExistence type="inferred from homology"/>
<dbReference type="InterPro" id="IPR042217">
    <property type="entry name" value="T4SS_VirB10/TrbI"/>
</dbReference>
<sequence>MSGDSGGQSTEQENKIPTATEIEQQLRERRQKELEQAGKTPEEEPGKPALQLGIEKLKKSRKGMIILVVGFLLLAAGVSVYYIPSIIRSVSSGDEKPASQPLATGAAKRQTGLSEDIDPFNTAQKKTEKPEEEKVISSEKTEPPENKQQSFSRALDVSLDGSQAGNSSSSAGTSVSHTAASEPESDKKDEAKATAQATESAPLAKITKLPYDPNLFIPEGTSIPCSLDRRFVSDLAGKLECTVNSDIYSASGNVKLIERGTAAKLMYKAGSLNHGQGRVFVMAYKLRTRSKPFIDIPLVDSQAAGALGEAGASGWIDTHFSERFLGAMMVGMIPDLSQAASGIAQNNRDSQTDYTANSRQAFADIAREAFSNSVNIPPTLYKNQGEIITLIVGQDLDFSGIYKLKMKGG</sequence>
<evidence type="ECO:0000256" key="4">
    <source>
        <dbReference type="ARBA" id="ARBA00022989"/>
    </source>
</evidence>
<feature type="compositionally biased region" description="Basic and acidic residues" evidence="6">
    <location>
        <begin position="125"/>
        <end position="145"/>
    </location>
</feature>
<feature type="compositionally biased region" description="Polar residues" evidence="6">
    <location>
        <begin position="7"/>
        <end position="23"/>
    </location>
</feature>
<feature type="region of interest" description="Disordered" evidence="6">
    <location>
        <begin position="91"/>
        <end position="199"/>
    </location>
</feature>
<feature type="compositionally biased region" description="Low complexity" evidence="6">
    <location>
        <begin position="158"/>
        <end position="181"/>
    </location>
</feature>
<keyword evidence="8" id="KW-0614">Plasmid</keyword>
<evidence type="ECO:0000256" key="5">
    <source>
        <dbReference type="ARBA" id="ARBA00023136"/>
    </source>
</evidence>
<dbReference type="NCBIfam" id="NF041422">
    <property type="entry name" value="VirB10_subf"/>
    <property type="match status" value="1"/>
</dbReference>
<keyword evidence="5 7" id="KW-0472">Membrane</keyword>
<comment type="similarity">
    <text evidence="2">Belongs to the TrbI/VirB10 family.</text>
</comment>
<dbReference type="EMBL" id="HE577112">
    <property type="protein sequence ID" value="CCC86538.1"/>
    <property type="molecule type" value="Genomic_DNA"/>
</dbReference>
<reference evidence="8" key="2">
    <citation type="submission" date="2011-07" db="EMBL/GenBank/DDBJ databases">
        <authorList>
            <person name="Norman A."/>
        </authorList>
    </citation>
    <scope>NUCLEOTIDE SEQUENCE [LARGE SCALE GENOMIC DNA]</scope>
    <source>
        <strain evidence="8">M203</strain>
        <plasmid evidence="8">R485</plasmid>
    </source>
</reference>
<evidence type="ECO:0000256" key="2">
    <source>
        <dbReference type="ARBA" id="ARBA00010265"/>
    </source>
</evidence>
<feature type="compositionally biased region" description="Basic and acidic residues" evidence="6">
    <location>
        <begin position="24"/>
        <end position="46"/>
    </location>
</feature>
<evidence type="ECO:0000256" key="1">
    <source>
        <dbReference type="ARBA" id="ARBA00004167"/>
    </source>
</evidence>
<geneLocation type="plasmid" evidence="8">
    <name>R485</name>
</geneLocation>
<accession>G3CAA0</accession>
<keyword evidence="3 7" id="KW-0812">Transmembrane</keyword>
<evidence type="ECO:0000256" key="6">
    <source>
        <dbReference type="SAM" id="MobiDB-lite"/>
    </source>
</evidence>
<feature type="transmembrane region" description="Helical" evidence="7">
    <location>
        <begin position="64"/>
        <end position="83"/>
    </location>
</feature>
<comment type="subcellular location">
    <subcellularLocation>
        <location evidence="1">Membrane</location>
        <topology evidence="1">Single-pass membrane protein</topology>
    </subcellularLocation>
</comment>
<organism evidence="8">
    <name type="scientific">Morganella morganii</name>
    <name type="common">Proteus morganii</name>
    <dbReference type="NCBI Taxonomy" id="582"/>
    <lineage>
        <taxon>Bacteria</taxon>
        <taxon>Pseudomonadati</taxon>
        <taxon>Pseudomonadota</taxon>
        <taxon>Gammaproteobacteria</taxon>
        <taxon>Enterobacterales</taxon>
        <taxon>Morganellaceae</taxon>
        <taxon>Morganella</taxon>
    </lineage>
</organism>
<feature type="region of interest" description="Disordered" evidence="6">
    <location>
        <begin position="1"/>
        <end position="48"/>
    </location>
</feature>
<dbReference type="AlphaFoldDB" id="G3CAA0"/>